<gene>
    <name evidence="1" type="ORF">CUB97_04655</name>
</gene>
<organism evidence="1 2">
    <name type="scientific">Prevotella intermedia</name>
    <dbReference type="NCBI Taxonomy" id="28131"/>
    <lineage>
        <taxon>Bacteria</taxon>
        <taxon>Pseudomonadati</taxon>
        <taxon>Bacteroidota</taxon>
        <taxon>Bacteroidia</taxon>
        <taxon>Bacteroidales</taxon>
        <taxon>Prevotellaceae</taxon>
        <taxon>Prevotella</taxon>
    </lineage>
</organism>
<dbReference type="Proteomes" id="UP000228641">
    <property type="component" value="Unassembled WGS sequence"/>
</dbReference>
<evidence type="ECO:0008006" key="3">
    <source>
        <dbReference type="Google" id="ProtNLM"/>
    </source>
</evidence>
<protein>
    <recommendedName>
        <fullName evidence="3">AbiTii domain-containing protein</fullName>
    </recommendedName>
</protein>
<dbReference type="AlphaFoldDB" id="A0A2M8M8R4"/>
<evidence type="ECO:0000313" key="2">
    <source>
        <dbReference type="Proteomes" id="UP000228641"/>
    </source>
</evidence>
<comment type="caution">
    <text evidence="1">The sequence shown here is derived from an EMBL/GenBank/DDBJ whole genome shotgun (WGS) entry which is preliminary data.</text>
</comment>
<sequence>MTEGYLLELVQCALSNANTQNYLTSNLLKQAQRIATHRKDFINLWWILQELQGNPQGTFRRIDDTMKAKFVKEDYELYGKKYLMKWLEERSINELNPTGDIKKSDQVFPYSIYDIEDRIQTIENHRKSLVNTKGMHTLDVYYTEQNNAANRMFLNLQYEQFQNIVKRIRDRVIDYLIETEMQLMQGNTLSRYFENNKEWVVNKLENIDTNFNDYIKAIDSHMIKGTPIDYEEALLDIRKVLMLYANAICPPQADPVTCSDGKRRVLTEDKYLNRISFVLFEKAGKHTHTELLNQSVEDLVKRIEKVNELSNKGVHNKVTEQEANQCVIIMYIVLGDLIRIGDEEVLPLS</sequence>
<reference evidence="1 2" key="1">
    <citation type="submission" date="2017-11" db="EMBL/GenBank/DDBJ databases">
        <title>Genome sequencing of Prevotella intermedia KCOM 1779.</title>
        <authorList>
            <person name="Kook J.-K."/>
            <person name="Park S.-N."/>
            <person name="Lim Y.K."/>
        </authorList>
    </citation>
    <scope>NUCLEOTIDE SEQUENCE [LARGE SCALE GENOMIC DNA]</scope>
    <source>
        <strain evidence="1 2">KCOM 1779</strain>
    </source>
</reference>
<name>A0A2M8M8R4_PREIN</name>
<accession>A0A2M8M8R4</accession>
<proteinExistence type="predicted"/>
<evidence type="ECO:0000313" key="1">
    <source>
        <dbReference type="EMBL" id="PJF00601.1"/>
    </source>
</evidence>
<dbReference type="EMBL" id="PGGD01000001">
    <property type="protein sequence ID" value="PJF00601.1"/>
    <property type="molecule type" value="Genomic_DNA"/>
</dbReference>
<dbReference type="RefSeq" id="WP_100189562.1">
    <property type="nucleotide sequence ID" value="NZ_PGGD01000001.1"/>
</dbReference>